<dbReference type="InterPro" id="IPR046347">
    <property type="entry name" value="bZIP_sf"/>
</dbReference>
<evidence type="ECO:0000256" key="2">
    <source>
        <dbReference type="SAM" id="MobiDB-lite"/>
    </source>
</evidence>
<reference evidence="4 5" key="1">
    <citation type="submission" date="2011-02" db="EMBL/GenBank/DDBJ databases">
        <title>The Genome Sequence of Sphaeroforma arctica JP610.</title>
        <authorList>
            <consortium name="The Broad Institute Genome Sequencing Platform"/>
            <person name="Russ C."/>
            <person name="Cuomo C."/>
            <person name="Young S.K."/>
            <person name="Zeng Q."/>
            <person name="Gargeya S."/>
            <person name="Alvarado L."/>
            <person name="Berlin A."/>
            <person name="Chapman S.B."/>
            <person name="Chen Z."/>
            <person name="Freedman E."/>
            <person name="Gellesch M."/>
            <person name="Goldberg J."/>
            <person name="Griggs A."/>
            <person name="Gujja S."/>
            <person name="Heilman E."/>
            <person name="Heiman D."/>
            <person name="Howarth C."/>
            <person name="Mehta T."/>
            <person name="Neiman D."/>
            <person name="Pearson M."/>
            <person name="Roberts A."/>
            <person name="Saif S."/>
            <person name="Shea T."/>
            <person name="Shenoy N."/>
            <person name="Sisk P."/>
            <person name="Stolte C."/>
            <person name="Sykes S."/>
            <person name="White J."/>
            <person name="Yandava C."/>
            <person name="Burger G."/>
            <person name="Gray M.W."/>
            <person name="Holland P.W.H."/>
            <person name="King N."/>
            <person name="Lang F.B.F."/>
            <person name="Roger A.J."/>
            <person name="Ruiz-Trillo I."/>
            <person name="Haas B."/>
            <person name="Nusbaum C."/>
            <person name="Birren B."/>
        </authorList>
    </citation>
    <scope>NUCLEOTIDE SEQUENCE [LARGE SCALE GENOMIC DNA]</scope>
    <source>
        <strain evidence="4 5">JP610</strain>
    </source>
</reference>
<feature type="compositionally biased region" description="Basic and acidic residues" evidence="2">
    <location>
        <begin position="1"/>
        <end position="20"/>
    </location>
</feature>
<evidence type="ECO:0000256" key="1">
    <source>
        <dbReference type="SAM" id="Coils"/>
    </source>
</evidence>
<gene>
    <name evidence="4" type="ORF">SARC_02314</name>
</gene>
<dbReference type="Pfam" id="PF07716">
    <property type="entry name" value="bZIP_2"/>
    <property type="match status" value="1"/>
</dbReference>
<dbReference type="Gene3D" id="1.20.5.170">
    <property type="match status" value="1"/>
</dbReference>
<protein>
    <recommendedName>
        <fullName evidence="3">BZIP domain-containing protein</fullName>
    </recommendedName>
</protein>
<keyword evidence="1" id="KW-0175">Coiled coil</keyword>
<dbReference type="AlphaFoldDB" id="A0A0L0GB78"/>
<name>A0A0L0GB78_9EUKA</name>
<dbReference type="CDD" id="cd14686">
    <property type="entry name" value="bZIP"/>
    <property type="match status" value="1"/>
</dbReference>
<dbReference type="Proteomes" id="UP000054560">
    <property type="component" value="Unassembled WGS sequence"/>
</dbReference>
<dbReference type="GeneID" id="25902818"/>
<dbReference type="RefSeq" id="XP_014159415.1">
    <property type="nucleotide sequence ID" value="XM_014303940.1"/>
</dbReference>
<dbReference type="SUPFAM" id="SSF57959">
    <property type="entry name" value="Leucine zipper domain"/>
    <property type="match status" value="1"/>
</dbReference>
<dbReference type="GO" id="GO:0003700">
    <property type="term" value="F:DNA-binding transcription factor activity"/>
    <property type="evidence" value="ECO:0007669"/>
    <property type="project" value="InterPro"/>
</dbReference>
<feature type="coiled-coil region" evidence="1">
    <location>
        <begin position="28"/>
        <end position="55"/>
    </location>
</feature>
<feature type="region of interest" description="Disordered" evidence="2">
    <location>
        <begin position="1"/>
        <end position="24"/>
    </location>
</feature>
<evidence type="ECO:0000313" key="5">
    <source>
        <dbReference type="Proteomes" id="UP000054560"/>
    </source>
</evidence>
<accession>A0A0L0GB78</accession>
<dbReference type="EMBL" id="KQ241698">
    <property type="protein sequence ID" value="KNC85513.1"/>
    <property type="molecule type" value="Genomic_DNA"/>
</dbReference>
<keyword evidence="5" id="KW-1185">Reference proteome</keyword>
<feature type="domain" description="BZIP" evidence="3">
    <location>
        <begin position="10"/>
        <end position="56"/>
    </location>
</feature>
<evidence type="ECO:0000259" key="3">
    <source>
        <dbReference type="Pfam" id="PF07716"/>
    </source>
</evidence>
<sequence length="80" mass="9413">MPPPKKKPETEEEKQKREKSIQAAKNYRLLKKQQVADQEKKVDELMKENKRLLDEVGRIGMGVRTRTCLLVRHVCYCTNT</sequence>
<proteinExistence type="predicted"/>
<organism evidence="4 5">
    <name type="scientific">Sphaeroforma arctica JP610</name>
    <dbReference type="NCBI Taxonomy" id="667725"/>
    <lineage>
        <taxon>Eukaryota</taxon>
        <taxon>Ichthyosporea</taxon>
        <taxon>Ichthyophonida</taxon>
        <taxon>Sphaeroforma</taxon>
    </lineage>
</organism>
<dbReference type="InterPro" id="IPR004827">
    <property type="entry name" value="bZIP"/>
</dbReference>
<evidence type="ECO:0000313" key="4">
    <source>
        <dbReference type="EMBL" id="KNC85513.1"/>
    </source>
</evidence>